<reference evidence="2 3" key="1">
    <citation type="submission" date="2018-06" db="EMBL/GenBank/DDBJ databases">
        <title>Extensive metabolic versatility and redundancy in microbially diverse, dynamic hydrothermal sediments.</title>
        <authorList>
            <person name="Dombrowski N."/>
            <person name="Teske A."/>
            <person name="Baker B.J."/>
        </authorList>
    </citation>
    <scope>NUCLEOTIDE SEQUENCE [LARGE SCALE GENOMIC DNA]</scope>
    <source>
        <strain evidence="2">B47_G16</strain>
    </source>
</reference>
<dbReference type="Gene3D" id="3.40.50.300">
    <property type="entry name" value="P-loop containing nucleotide triphosphate hydrolases"/>
    <property type="match status" value="1"/>
</dbReference>
<dbReference type="InterPro" id="IPR003593">
    <property type="entry name" value="AAA+_ATPase"/>
</dbReference>
<dbReference type="Pfam" id="PF13635">
    <property type="entry name" value="DUF4143"/>
    <property type="match status" value="1"/>
</dbReference>
<name>A0A497E1I5_UNCAE</name>
<accession>A0A497E1I5</accession>
<comment type="caution">
    <text evidence="2">The sequence shown here is derived from an EMBL/GenBank/DDBJ whole genome shotgun (WGS) entry which is preliminary data.</text>
</comment>
<dbReference type="InterPro" id="IPR025420">
    <property type="entry name" value="DUF4143"/>
</dbReference>
<protein>
    <recommendedName>
        <fullName evidence="1">AAA+ ATPase domain-containing protein</fullName>
    </recommendedName>
</protein>
<dbReference type="Pfam" id="PF13173">
    <property type="entry name" value="AAA_14"/>
    <property type="match status" value="1"/>
</dbReference>
<evidence type="ECO:0000313" key="3">
    <source>
        <dbReference type="Proteomes" id="UP000279422"/>
    </source>
</evidence>
<sequence length="424" mass="50222">MDKLKKWIDRREIYAIKGPRQSGKTTLLKMLENYLIKERNVNPENIIFLTLEDREILDKFSRNPKEYVRSFIMGKENERFYFLIDELQYLPEGGQKLKLLYDLFENIKFIVTGSSSLELTGKTSKFLVGRMFSFYLYPLNFGEFIKVSSRELNNVYQEKSKWVRDFVTEGKNFAAPKEDIFLGDFERYFEEYVLFGGYPEVVKAEDMETKRIILKNIYETYITRDIIELLRITDITRFRILLAILANQIGSLVNYNSLATDIQSYFNQVKHYLSILEETFIINLLKPFFTSKTTELRKSPKLYFMDMGLRNYIIDSFNELAFRPDKGKIVENAVLIQLKVNEQTPLRYWRTLAKAEVDFIIESRNNLIPIEVKYSPFKQPKISRGFRNFLLAYQPQRALVLTKGFWGELKVSSCLIKFVPVWYL</sequence>
<dbReference type="PANTHER" id="PTHR43566">
    <property type="entry name" value="CONSERVED PROTEIN"/>
    <property type="match status" value="1"/>
</dbReference>
<dbReference type="SUPFAM" id="SSF52540">
    <property type="entry name" value="P-loop containing nucleoside triphosphate hydrolases"/>
    <property type="match status" value="1"/>
</dbReference>
<dbReference type="AlphaFoldDB" id="A0A497E1I5"/>
<feature type="domain" description="AAA+ ATPase" evidence="1">
    <location>
        <begin position="10"/>
        <end position="142"/>
    </location>
</feature>
<dbReference type="InterPro" id="IPR027417">
    <property type="entry name" value="P-loop_NTPase"/>
</dbReference>
<organism evidence="2 3">
    <name type="scientific">Aerophobetes bacterium</name>
    <dbReference type="NCBI Taxonomy" id="2030807"/>
    <lineage>
        <taxon>Bacteria</taxon>
        <taxon>Candidatus Aerophobota</taxon>
    </lineage>
</organism>
<proteinExistence type="predicted"/>
<evidence type="ECO:0000259" key="1">
    <source>
        <dbReference type="SMART" id="SM00382"/>
    </source>
</evidence>
<dbReference type="InterPro" id="IPR041682">
    <property type="entry name" value="AAA_14"/>
</dbReference>
<dbReference type="Proteomes" id="UP000279422">
    <property type="component" value="Unassembled WGS sequence"/>
</dbReference>
<dbReference type="SMART" id="SM00382">
    <property type="entry name" value="AAA"/>
    <property type="match status" value="1"/>
</dbReference>
<dbReference type="PANTHER" id="PTHR43566:SF1">
    <property type="entry name" value="AAA+ ATPASE DOMAIN-CONTAINING PROTEIN"/>
    <property type="match status" value="1"/>
</dbReference>
<gene>
    <name evidence="2" type="ORF">DRJ00_08930</name>
</gene>
<dbReference type="EMBL" id="QMPZ01000209">
    <property type="protein sequence ID" value="RLE06955.1"/>
    <property type="molecule type" value="Genomic_DNA"/>
</dbReference>
<evidence type="ECO:0000313" key="2">
    <source>
        <dbReference type="EMBL" id="RLE06955.1"/>
    </source>
</evidence>